<reference evidence="1" key="1">
    <citation type="submission" date="2018-10" db="EMBL/GenBank/DDBJ databases">
        <authorList>
            <consortium name="PulseNet: The National Subtyping Network for Foodborne Disease Surveillance"/>
            <person name="Tarr C.L."/>
            <person name="Trees E."/>
            <person name="Katz L.S."/>
            <person name="Carleton-Romer H.A."/>
            <person name="Stroika S."/>
            <person name="Kucerova Z."/>
            <person name="Roache K.F."/>
            <person name="Sabol A.L."/>
            <person name="Besser J."/>
            <person name="Gerner-Smidt P."/>
        </authorList>
    </citation>
    <scope>NUCLEOTIDE SEQUENCE</scope>
    <source>
        <strain evidence="1">PNUSAS056738</strain>
    </source>
</reference>
<name>A0A5T3EBN2_SALER</name>
<comment type="caution">
    <text evidence="1">The sequence shown here is derived from an EMBL/GenBank/DDBJ whole genome shotgun (WGS) entry which is preliminary data.</text>
</comment>
<proteinExistence type="predicted"/>
<dbReference type="EMBL" id="AACXJM010000005">
    <property type="protein sequence ID" value="EAN2040055.1"/>
    <property type="molecule type" value="Genomic_DNA"/>
</dbReference>
<sequence>MQNKPKWEPDWYLKSLLNNHINEMVARYSCMRALRVALFYQHHAAKYHLQDHRQLEMDLRMLMAAMMQVDIDVGDTDLSIN</sequence>
<accession>A0A5T3EBN2</accession>
<protein>
    <submittedName>
        <fullName evidence="1">Uncharacterized protein</fullName>
    </submittedName>
</protein>
<evidence type="ECO:0000313" key="1">
    <source>
        <dbReference type="EMBL" id="EAN2040055.1"/>
    </source>
</evidence>
<organism evidence="1">
    <name type="scientific">Salmonella enterica</name>
    <name type="common">Salmonella choleraesuis</name>
    <dbReference type="NCBI Taxonomy" id="28901"/>
    <lineage>
        <taxon>Bacteria</taxon>
        <taxon>Pseudomonadati</taxon>
        <taxon>Pseudomonadota</taxon>
        <taxon>Gammaproteobacteria</taxon>
        <taxon>Enterobacterales</taxon>
        <taxon>Enterobacteriaceae</taxon>
        <taxon>Salmonella</taxon>
    </lineage>
</organism>
<dbReference type="AlphaFoldDB" id="A0A5T3EBN2"/>
<gene>
    <name evidence="1" type="ORF">D9N54_04030</name>
</gene>